<dbReference type="PANTHER" id="PTHR40012">
    <property type="entry name" value="AUTOPHAGY-RELATED PROTEIN 29"/>
    <property type="match status" value="1"/>
</dbReference>
<evidence type="ECO:0000256" key="3">
    <source>
        <dbReference type="ARBA" id="ARBA00013784"/>
    </source>
</evidence>
<reference evidence="10" key="1">
    <citation type="journal article" date="2020" name="Stud. Mycol.">
        <title>101 Dothideomycetes genomes: a test case for predicting lifestyles and emergence of pathogens.</title>
        <authorList>
            <person name="Haridas S."/>
            <person name="Albert R."/>
            <person name="Binder M."/>
            <person name="Bloem J."/>
            <person name="Labutti K."/>
            <person name="Salamov A."/>
            <person name="Andreopoulos B."/>
            <person name="Baker S."/>
            <person name="Barry K."/>
            <person name="Bills G."/>
            <person name="Bluhm B."/>
            <person name="Cannon C."/>
            <person name="Castanera R."/>
            <person name="Culley D."/>
            <person name="Daum C."/>
            <person name="Ezra D."/>
            <person name="Gonzalez J."/>
            <person name="Henrissat B."/>
            <person name="Kuo A."/>
            <person name="Liang C."/>
            <person name="Lipzen A."/>
            <person name="Lutzoni F."/>
            <person name="Magnuson J."/>
            <person name="Mondo S."/>
            <person name="Nolan M."/>
            <person name="Ohm R."/>
            <person name="Pangilinan J."/>
            <person name="Park H.-J."/>
            <person name="Ramirez L."/>
            <person name="Alfaro M."/>
            <person name="Sun H."/>
            <person name="Tritt A."/>
            <person name="Yoshinaga Y."/>
            <person name="Zwiers L.-H."/>
            <person name="Turgeon B."/>
            <person name="Goodwin S."/>
            <person name="Spatafora J."/>
            <person name="Crous P."/>
            <person name="Grigoriev I."/>
        </authorList>
    </citation>
    <scope>NUCLEOTIDE SEQUENCE</scope>
    <source>
        <strain evidence="10">CBS 121167</strain>
    </source>
</reference>
<dbReference type="PANTHER" id="PTHR40012:SF1">
    <property type="entry name" value="AUTOPHAGY-RELATED PROTEIN 29"/>
    <property type="match status" value="1"/>
</dbReference>
<dbReference type="EMBL" id="ML995476">
    <property type="protein sequence ID" value="KAF2146290.1"/>
    <property type="molecule type" value="Genomic_DNA"/>
</dbReference>
<feature type="compositionally biased region" description="Low complexity" evidence="8">
    <location>
        <begin position="492"/>
        <end position="505"/>
    </location>
</feature>
<dbReference type="AlphaFoldDB" id="A0A6A6BQK6"/>
<feature type="compositionally biased region" description="Low complexity" evidence="8">
    <location>
        <begin position="42"/>
        <end position="87"/>
    </location>
</feature>
<dbReference type="RefSeq" id="XP_033401999.1">
    <property type="nucleotide sequence ID" value="XM_033539793.1"/>
</dbReference>
<feature type="compositionally biased region" description="Polar residues" evidence="8">
    <location>
        <begin position="537"/>
        <end position="553"/>
    </location>
</feature>
<evidence type="ECO:0000256" key="7">
    <source>
        <dbReference type="ARBA" id="ARBA00060351"/>
    </source>
</evidence>
<sequence length="587" mass="61823">MIPSPITTHTSAQPHRNEQTMPPHPPPSSSSSSSDPLRPRAGSGASTSGHPPPTTSTSSGRPPTNSARSAAAAAAAPSPAPRRPATALAEPQVRYTVVVRLPFSRGAFVDPAQVEWDATKDQALWKIISKNARTSELDWQELALRFEVPQSFLLQQAAWLYERHLSHVRAQMRKVGSTSAAGTGGSSLGVGQGKGVPRATSSLSVRSRDSPVPPRGGIGSGPGTPGVGAPVLSRTPSATTITQSRLMQQQQPPPPSPRQPVRSSFKSSFSAPRRTSPALEPTAEASHPHSRAASPVSPPALSDSDASSSSRSDDDDNPFRRSQLFRRAAPRFRARTKLPALARLNDDDDDGYAESHGSAGVRGGDSDADDDDGSDDVFLPFAQPPSRRAQPLQSPLQQHPHQQDPGATLRDRDRDHNRPPTSSRRPLFDTRARPSASSGTPLSAVAQGKQPLRSLAQIRQQQQQQQAMTTAASTSSATSASDIGAERPDTASTVSVPSQSPSTRGTPGGSGAPGPLSPRHRAELARLGRLPGEGSEGTPSMGSSFSDLDDASVTQSALEEQLLSTMQHAGGMSKMSTISRAFGSRYL</sequence>
<keyword evidence="4" id="KW-0813">Transport</keyword>
<feature type="compositionally biased region" description="Low complexity" evidence="8">
    <location>
        <begin position="460"/>
        <end position="481"/>
    </location>
</feature>
<dbReference type="GeneID" id="54297289"/>
<protein>
    <recommendedName>
        <fullName evidence="3">Autophagy-related protein 29</fullName>
    </recommendedName>
</protein>
<comment type="similarity">
    <text evidence="2">Belongs to the ATG29 family.</text>
</comment>
<evidence type="ECO:0000256" key="6">
    <source>
        <dbReference type="ARBA" id="ARBA00023006"/>
    </source>
</evidence>
<keyword evidence="6" id="KW-0072">Autophagy</keyword>
<dbReference type="GO" id="GO:0015031">
    <property type="term" value="P:protein transport"/>
    <property type="evidence" value="ECO:0007669"/>
    <property type="project" value="UniProtKB-KW"/>
</dbReference>
<feature type="domain" description="Atg29 N-terminal" evidence="9">
    <location>
        <begin position="95"/>
        <end position="148"/>
    </location>
</feature>
<dbReference type="InterPro" id="IPR040666">
    <property type="entry name" value="Atg29_N"/>
</dbReference>
<dbReference type="GO" id="GO:0000407">
    <property type="term" value="C:phagophore assembly site"/>
    <property type="evidence" value="ECO:0007669"/>
    <property type="project" value="UniProtKB-SubCell"/>
</dbReference>
<evidence type="ECO:0000256" key="8">
    <source>
        <dbReference type="SAM" id="MobiDB-lite"/>
    </source>
</evidence>
<comment type="subcellular location">
    <subcellularLocation>
        <location evidence="1">Preautophagosomal structure</location>
    </subcellularLocation>
</comment>
<feature type="compositionally biased region" description="Gly residues" evidence="8">
    <location>
        <begin position="216"/>
        <end position="226"/>
    </location>
</feature>
<keyword evidence="5" id="KW-0653">Protein transport</keyword>
<keyword evidence="11" id="KW-1185">Reference proteome</keyword>
<feature type="region of interest" description="Disordered" evidence="8">
    <location>
        <begin position="177"/>
        <end position="553"/>
    </location>
</feature>
<dbReference type="Proteomes" id="UP000799438">
    <property type="component" value="Unassembled WGS sequence"/>
</dbReference>
<feature type="compositionally biased region" description="Basic and acidic residues" evidence="8">
    <location>
        <begin position="409"/>
        <end position="418"/>
    </location>
</feature>
<dbReference type="OrthoDB" id="21072at2759"/>
<evidence type="ECO:0000259" key="9">
    <source>
        <dbReference type="Pfam" id="PF18388"/>
    </source>
</evidence>
<evidence type="ECO:0000256" key="2">
    <source>
        <dbReference type="ARBA" id="ARBA00010082"/>
    </source>
</evidence>
<dbReference type="FunFam" id="1.10.10.2570:FF:000001">
    <property type="entry name" value="Autophagy-related protein 29"/>
    <property type="match status" value="1"/>
</dbReference>
<feature type="compositionally biased region" description="Acidic residues" evidence="8">
    <location>
        <begin position="366"/>
        <end position="375"/>
    </location>
</feature>
<feature type="compositionally biased region" description="Low complexity" evidence="8">
    <location>
        <begin position="390"/>
        <end position="400"/>
    </location>
</feature>
<feature type="compositionally biased region" description="Polar residues" evidence="8">
    <location>
        <begin position="1"/>
        <end position="14"/>
    </location>
</feature>
<accession>A0A6A6BQK6</accession>
<comment type="function">
    <text evidence="7">Plays a role in autophagy. Functions at the preautophagosomal structure (PAS) in order to form normal autophagosomes under starvation conditions. Also plays a role in mitophagy and regulation of filamentous growth.</text>
</comment>
<evidence type="ECO:0000313" key="10">
    <source>
        <dbReference type="EMBL" id="KAF2146290.1"/>
    </source>
</evidence>
<proteinExistence type="inferred from homology"/>
<dbReference type="InterPro" id="IPR039362">
    <property type="entry name" value="ATG29_sf"/>
</dbReference>
<feature type="compositionally biased region" description="Low complexity" evidence="8">
    <location>
        <begin position="291"/>
        <end position="310"/>
    </location>
</feature>
<dbReference type="GO" id="GO:0000045">
    <property type="term" value="P:autophagosome assembly"/>
    <property type="evidence" value="ECO:0007669"/>
    <property type="project" value="InterPro"/>
</dbReference>
<organism evidence="10 11">
    <name type="scientific">Aplosporella prunicola CBS 121167</name>
    <dbReference type="NCBI Taxonomy" id="1176127"/>
    <lineage>
        <taxon>Eukaryota</taxon>
        <taxon>Fungi</taxon>
        <taxon>Dikarya</taxon>
        <taxon>Ascomycota</taxon>
        <taxon>Pezizomycotina</taxon>
        <taxon>Dothideomycetes</taxon>
        <taxon>Dothideomycetes incertae sedis</taxon>
        <taxon>Botryosphaeriales</taxon>
        <taxon>Aplosporellaceae</taxon>
        <taxon>Aplosporella</taxon>
    </lineage>
</organism>
<evidence type="ECO:0000256" key="1">
    <source>
        <dbReference type="ARBA" id="ARBA00004329"/>
    </source>
</evidence>
<dbReference type="InterPro" id="IPR039113">
    <property type="entry name" value="ATG29"/>
</dbReference>
<feature type="region of interest" description="Disordered" evidence="8">
    <location>
        <begin position="1"/>
        <end position="87"/>
    </location>
</feature>
<evidence type="ECO:0000256" key="5">
    <source>
        <dbReference type="ARBA" id="ARBA00022927"/>
    </source>
</evidence>
<name>A0A6A6BQK6_9PEZI</name>
<evidence type="ECO:0000313" key="11">
    <source>
        <dbReference type="Proteomes" id="UP000799438"/>
    </source>
</evidence>
<dbReference type="Gene3D" id="1.10.10.2570">
    <property type="match status" value="1"/>
</dbReference>
<gene>
    <name evidence="10" type="ORF">K452DRAFT_283565</name>
</gene>
<evidence type="ECO:0000256" key="4">
    <source>
        <dbReference type="ARBA" id="ARBA00022448"/>
    </source>
</evidence>
<dbReference type="Pfam" id="PF18388">
    <property type="entry name" value="ATG29_N"/>
    <property type="match status" value="1"/>
</dbReference>
<feature type="compositionally biased region" description="Gly residues" evidence="8">
    <location>
        <begin position="182"/>
        <end position="194"/>
    </location>
</feature>